<protein>
    <submittedName>
        <fullName evidence="1">Uncharacterized protein</fullName>
    </submittedName>
</protein>
<reference evidence="1 2" key="1">
    <citation type="submission" date="2014-07" db="EMBL/GenBank/DDBJ databases">
        <title>Expanding our view of genomic diversity in Candidatus Accumulibacter clades.</title>
        <authorList>
            <person name="Skennerton C.T."/>
            <person name="Barr J.J."/>
            <person name="Slater F.R."/>
            <person name="Bond P.L."/>
            <person name="Tyson G.W."/>
        </authorList>
    </citation>
    <scope>NUCLEOTIDE SEQUENCE [LARGE SCALE GENOMIC DNA]</scope>
    <source>
        <strain evidence="2">SK-01</strain>
    </source>
</reference>
<accession>A0A084Y2N9</accession>
<dbReference type="EMBL" id="JDSS02000018">
    <property type="protein sequence ID" value="KFB68983.1"/>
    <property type="molecule type" value="Genomic_DNA"/>
</dbReference>
<name>A0A084Y2N9_9PROT</name>
<organism evidence="1 2">
    <name type="scientific">Candidatus Accumulibacter vicinus</name>
    <dbReference type="NCBI Taxonomy" id="2954382"/>
    <lineage>
        <taxon>Bacteria</taxon>
        <taxon>Pseudomonadati</taxon>
        <taxon>Pseudomonadota</taxon>
        <taxon>Betaproteobacteria</taxon>
        <taxon>Candidatus Accumulibacter</taxon>
    </lineage>
</organism>
<sequence length="90" mass="10268">MTQQQIHVVHLPRIRQRLDPALSARQMNAIRSVTKKGVCREANTLGATSSVMERLFQGLDARTEIDMEYCPIHHQGRHGLDTDRLCFLQA</sequence>
<evidence type="ECO:0000313" key="1">
    <source>
        <dbReference type="EMBL" id="KFB68983.1"/>
    </source>
</evidence>
<comment type="caution">
    <text evidence="1">The sequence shown here is derived from an EMBL/GenBank/DDBJ whole genome shotgun (WGS) entry which is preliminary data.</text>
</comment>
<dbReference type="Proteomes" id="UP000019812">
    <property type="component" value="Unassembled WGS sequence"/>
</dbReference>
<evidence type="ECO:0000313" key="2">
    <source>
        <dbReference type="Proteomes" id="UP000019812"/>
    </source>
</evidence>
<proteinExistence type="predicted"/>
<dbReference type="AlphaFoldDB" id="A0A084Y2N9"/>
<gene>
    <name evidence="1" type="ORF">CAPSK01_001172</name>
</gene>